<evidence type="ECO:0000313" key="10">
    <source>
        <dbReference type="EMBL" id="KAI9636609.1"/>
    </source>
</evidence>
<keyword evidence="6 8" id="KW-0472">Membrane</keyword>
<comment type="similarity">
    <text evidence="2">Belongs to the major facilitator superfamily. Sugar transporter (TC 2.A.1.1) family.</text>
</comment>
<evidence type="ECO:0000256" key="7">
    <source>
        <dbReference type="SAM" id="MobiDB-lite"/>
    </source>
</evidence>
<dbReference type="InterPro" id="IPR036259">
    <property type="entry name" value="MFS_trans_sf"/>
</dbReference>
<dbReference type="PANTHER" id="PTHR48022:SF52">
    <property type="entry name" value="SUGAR TRANSPORTER, PUTATIVE-RELATED"/>
    <property type="match status" value="1"/>
</dbReference>
<dbReference type="RefSeq" id="XP_052946386.1">
    <property type="nucleotide sequence ID" value="XM_053093348.1"/>
</dbReference>
<dbReference type="EMBL" id="JAKWFO010000005">
    <property type="protein sequence ID" value="KAI9636609.1"/>
    <property type="molecule type" value="Genomic_DNA"/>
</dbReference>
<dbReference type="GO" id="GO:0005351">
    <property type="term" value="F:carbohydrate:proton symporter activity"/>
    <property type="evidence" value="ECO:0007669"/>
    <property type="project" value="TreeGrafter"/>
</dbReference>
<feature type="transmembrane region" description="Helical" evidence="8">
    <location>
        <begin position="320"/>
        <end position="337"/>
    </location>
</feature>
<dbReference type="InterPro" id="IPR020846">
    <property type="entry name" value="MFS_dom"/>
</dbReference>
<feature type="transmembrane region" description="Helical" evidence="8">
    <location>
        <begin position="96"/>
        <end position="116"/>
    </location>
</feature>
<feature type="transmembrane region" description="Helical" evidence="8">
    <location>
        <begin position="186"/>
        <end position="209"/>
    </location>
</feature>
<reference evidence="10" key="1">
    <citation type="journal article" date="2022" name="G3 (Bethesda)">
        <title>High quality genome of the basidiomycete yeast Dioszegia hungarica PDD-24b-2 isolated from cloud water.</title>
        <authorList>
            <person name="Jarrige D."/>
            <person name="Haridas S."/>
            <person name="Bleykasten-Grosshans C."/>
            <person name="Joly M."/>
            <person name="Nadalig T."/>
            <person name="Sancelme M."/>
            <person name="Vuilleumier S."/>
            <person name="Grigoriev I.V."/>
            <person name="Amato P."/>
            <person name="Bringel F."/>
        </authorList>
    </citation>
    <scope>NUCLEOTIDE SEQUENCE</scope>
    <source>
        <strain evidence="10">PDD-24b-2</strain>
    </source>
</reference>
<evidence type="ECO:0000256" key="5">
    <source>
        <dbReference type="ARBA" id="ARBA00022989"/>
    </source>
</evidence>
<feature type="transmembrane region" description="Helical" evidence="8">
    <location>
        <begin position="122"/>
        <end position="143"/>
    </location>
</feature>
<dbReference type="PROSITE" id="PS50850">
    <property type="entry name" value="MFS"/>
    <property type="match status" value="1"/>
</dbReference>
<keyword evidence="3" id="KW-0813">Transport</keyword>
<evidence type="ECO:0000256" key="8">
    <source>
        <dbReference type="SAM" id="Phobius"/>
    </source>
</evidence>
<dbReference type="Gene3D" id="1.20.1250.20">
    <property type="entry name" value="MFS general substrate transporter like domains"/>
    <property type="match status" value="1"/>
</dbReference>
<comment type="subcellular location">
    <subcellularLocation>
        <location evidence="1">Membrane</location>
        <topology evidence="1">Multi-pass membrane protein</topology>
    </subcellularLocation>
</comment>
<feature type="transmembrane region" description="Helical" evidence="8">
    <location>
        <begin position="344"/>
        <end position="367"/>
    </location>
</feature>
<feature type="transmembrane region" description="Helical" evidence="8">
    <location>
        <begin position="445"/>
        <end position="463"/>
    </location>
</feature>
<dbReference type="GeneID" id="77732553"/>
<feature type="domain" description="Major facilitator superfamily (MFS) profile" evidence="9">
    <location>
        <begin position="28"/>
        <end position="467"/>
    </location>
</feature>
<evidence type="ECO:0000256" key="2">
    <source>
        <dbReference type="ARBA" id="ARBA00010992"/>
    </source>
</evidence>
<organism evidence="10 11">
    <name type="scientific">Dioszegia hungarica</name>
    <dbReference type="NCBI Taxonomy" id="4972"/>
    <lineage>
        <taxon>Eukaryota</taxon>
        <taxon>Fungi</taxon>
        <taxon>Dikarya</taxon>
        <taxon>Basidiomycota</taxon>
        <taxon>Agaricomycotina</taxon>
        <taxon>Tremellomycetes</taxon>
        <taxon>Tremellales</taxon>
        <taxon>Bulleribasidiaceae</taxon>
        <taxon>Dioszegia</taxon>
    </lineage>
</organism>
<dbReference type="FunFam" id="1.20.1250.20:FF:000134">
    <property type="entry name" value="MFS sugar transporter protein"/>
    <property type="match status" value="1"/>
</dbReference>
<dbReference type="Proteomes" id="UP001164286">
    <property type="component" value="Unassembled WGS sequence"/>
</dbReference>
<evidence type="ECO:0000256" key="1">
    <source>
        <dbReference type="ARBA" id="ARBA00004141"/>
    </source>
</evidence>
<evidence type="ECO:0000256" key="3">
    <source>
        <dbReference type="ARBA" id="ARBA00022448"/>
    </source>
</evidence>
<keyword evidence="11" id="KW-1185">Reference proteome</keyword>
<keyword evidence="4 8" id="KW-0812">Transmembrane</keyword>
<protein>
    <submittedName>
        <fullName evidence="10">Lactose permease</fullName>
    </submittedName>
</protein>
<feature type="region of interest" description="Disordered" evidence="7">
    <location>
        <begin position="505"/>
        <end position="528"/>
    </location>
</feature>
<name>A0AA38HCU0_9TREE</name>
<evidence type="ECO:0000256" key="6">
    <source>
        <dbReference type="ARBA" id="ARBA00023136"/>
    </source>
</evidence>
<dbReference type="PANTHER" id="PTHR48022">
    <property type="entry name" value="PLASTIDIC GLUCOSE TRANSPORTER 4"/>
    <property type="match status" value="1"/>
</dbReference>
<feature type="transmembrane region" description="Helical" evidence="8">
    <location>
        <begin position="26"/>
        <end position="47"/>
    </location>
</feature>
<feature type="transmembrane region" description="Helical" evidence="8">
    <location>
        <begin position="155"/>
        <end position="180"/>
    </location>
</feature>
<gene>
    <name evidence="10" type="ORF">MKK02DRAFT_45314</name>
</gene>
<feature type="transmembrane region" description="Helical" evidence="8">
    <location>
        <begin position="67"/>
        <end position="89"/>
    </location>
</feature>
<dbReference type="GO" id="GO:0016020">
    <property type="term" value="C:membrane"/>
    <property type="evidence" value="ECO:0007669"/>
    <property type="project" value="UniProtKB-SubCell"/>
</dbReference>
<comment type="caution">
    <text evidence="10">The sequence shown here is derived from an EMBL/GenBank/DDBJ whole genome shotgun (WGS) entry which is preliminary data.</text>
</comment>
<feature type="compositionally biased region" description="Basic and acidic residues" evidence="7">
    <location>
        <begin position="517"/>
        <end position="528"/>
    </location>
</feature>
<evidence type="ECO:0000256" key="4">
    <source>
        <dbReference type="ARBA" id="ARBA00022692"/>
    </source>
</evidence>
<feature type="transmembrane region" description="Helical" evidence="8">
    <location>
        <begin position="278"/>
        <end position="300"/>
    </location>
</feature>
<accession>A0AA38HCU0</accession>
<keyword evidence="5 8" id="KW-1133">Transmembrane helix</keyword>
<dbReference type="InterPro" id="IPR005828">
    <property type="entry name" value="MFS_sugar_transport-like"/>
</dbReference>
<sequence>MAINYKDLANNTNPSWRHDPGMRRGMLHIVLLYFTVYSLGYDGSLLNGLQALPAWQRDLEYPTGTKLGLIAASYYLPKIPLAPVFSILTDKYGRRFTIAIGVFFMLAGAIVAGFSYSVAQFIGARVLLGVGTVAAQIGTVTLIPELAHPRMRHFAGSFLLTTFYIGSILSAWITFAMVYFPGESAWAWRIPALFQGVGPVVLGFGLWFVPESPRWLITKGRDAEAHQILATYHANGKMDDELVVFEMSEIKAQIEVSKVSKETSWMTFVNVASNRRRIGVIILIGLCTQLSGNGVVQYYLVPILKTVGITAPPQTAGINGGLAIMNWFVAMGGASLVERYGRRPLFLISLAGQLFCFVMLTGLAGGYDTTKIPAMGVSIVPFIFIQQAFYSAALTPLPLLYVPEILPTALRAKGVGLYGMSQNVAQTFNQFANPVALAAIGWRYYAVYVGVLIAFLVGFYFTIRETRGLTVEEAAVIFEDDDKKLEMMEAERRINEAAALRLASEQNELKKTNSKSESMEHDEYKNDV</sequence>
<dbReference type="InterPro" id="IPR050360">
    <property type="entry name" value="MFS_Sugar_Transporters"/>
</dbReference>
<proteinExistence type="inferred from homology"/>
<dbReference type="AlphaFoldDB" id="A0AA38HCU0"/>
<dbReference type="Pfam" id="PF00083">
    <property type="entry name" value="Sugar_tr"/>
    <property type="match status" value="1"/>
</dbReference>
<dbReference type="SUPFAM" id="SSF103473">
    <property type="entry name" value="MFS general substrate transporter"/>
    <property type="match status" value="1"/>
</dbReference>
<evidence type="ECO:0000259" key="9">
    <source>
        <dbReference type="PROSITE" id="PS50850"/>
    </source>
</evidence>
<evidence type="ECO:0000313" key="11">
    <source>
        <dbReference type="Proteomes" id="UP001164286"/>
    </source>
</evidence>